<feature type="region of interest" description="Disordered" evidence="1">
    <location>
        <begin position="633"/>
        <end position="677"/>
    </location>
</feature>
<dbReference type="AlphaFoldDB" id="A0A6P9E0A2"/>
<feature type="compositionally biased region" description="Basic and acidic residues" evidence="1">
    <location>
        <begin position="102"/>
        <end position="114"/>
    </location>
</feature>
<dbReference type="RefSeq" id="XP_035541417.1">
    <property type="nucleotide sequence ID" value="XM_035685524.1"/>
</dbReference>
<dbReference type="OrthoDB" id="1079501at2759"/>
<feature type="transmembrane region" description="Helical" evidence="2">
    <location>
        <begin position="20"/>
        <end position="42"/>
    </location>
</feature>
<dbReference type="PANTHER" id="PTHR34282">
    <property type="entry name" value="OS01G0228800 PROTEIN-RELATED"/>
    <property type="match status" value="1"/>
</dbReference>
<proteinExistence type="predicted"/>
<keyword evidence="4" id="KW-1185">Reference proteome</keyword>
<dbReference type="Pfam" id="PF14383">
    <property type="entry name" value="VARLMGL"/>
    <property type="match status" value="1"/>
</dbReference>
<keyword evidence="2" id="KW-0812">Transmembrane</keyword>
<evidence type="ECO:0000313" key="8">
    <source>
        <dbReference type="RefSeq" id="XP_035541468.1"/>
    </source>
</evidence>
<feature type="region of interest" description="Disordered" evidence="1">
    <location>
        <begin position="712"/>
        <end position="772"/>
    </location>
</feature>
<keyword evidence="2" id="KW-1133">Transmembrane helix</keyword>
<feature type="compositionally biased region" description="Basic and acidic residues" evidence="1">
    <location>
        <begin position="818"/>
        <end position="827"/>
    </location>
</feature>
<dbReference type="RefSeq" id="XP_035541435.1">
    <property type="nucleotide sequence ID" value="XM_035685542.1"/>
</dbReference>
<gene>
    <name evidence="5 6 7 8" type="primary">LOC108979359</name>
</gene>
<feature type="compositionally biased region" description="Basic and acidic residues" evidence="1">
    <location>
        <begin position="634"/>
        <end position="655"/>
    </location>
</feature>
<feature type="compositionally biased region" description="Basic and acidic residues" evidence="1">
    <location>
        <begin position="665"/>
        <end position="677"/>
    </location>
</feature>
<feature type="domain" description="DUF3741" evidence="3">
    <location>
        <begin position="449"/>
        <end position="469"/>
    </location>
</feature>
<evidence type="ECO:0000313" key="7">
    <source>
        <dbReference type="RefSeq" id="XP_035541454.1"/>
    </source>
</evidence>
<protein>
    <submittedName>
        <fullName evidence="5 6">Uncharacterized protein LOC108979359 isoform X1</fullName>
    </submittedName>
</protein>
<evidence type="ECO:0000256" key="1">
    <source>
        <dbReference type="SAM" id="MobiDB-lite"/>
    </source>
</evidence>
<evidence type="ECO:0000256" key="2">
    <source>
        <dbReference type="SAM" id="Phobius"/>
    </source>
</evidence>
<sequence length="1037" mass="117227">MGLALYLLFESFRRRMIYSFFLEIAFIYFGRTLLFVPLLFFIRTEQVYFCLLQTTLQPVGWNIPDHNMPQDSLRLAVYRSFVKCHDRKGFVDCKTIRRSRKSSQEMDHKIDSQRTPKNSNTSMAYKAEKGEVLSKGSKEEVHGPSSFQLMEVSRGAQKLNQMIDMWSKGVKFNGQSKVIAKDWLKNSLDLQESLIMLGKLQEASDHTVQLKKKQKEKSESRRIDEVGNGRTYSRQYEDHNTSIAYKAEKGEMLSKGLTEEVHNPSSFQLVEVSRGAQKLTQMIDSWSKGVTFDGQSEDIAKDLLNGALDLQKSLIALGKLQEASDYMAKLKKQNEKSERRRIDEVGIERTYSSELEYHNFSMELQKPRLSVDGSSRNHIEELKKVIVDSLARQNLLPNPTSKETDFLHKRCFDSASETPSTSSNKSLMVHASDIDSTGSFLSSTDPQGKTKAPNLIAKLMGLQELPSKSMQATLQKHSESERIPNQQRPMFDIDMPKGRKPLYTAQNVDPERRNLKKILETMQYKGLLKSISARDLNPHSYHSNYFNSKQRLIDEIPPIVLIKPTRVPCQLENYDTAVLQEDESLNTKEILPKLKVKEVLPSKTHKEGALSSKKIHSKMDAAEMPFKMHSLQGAKDHKVVRKTEEKEVKPKEKASNKLKASGPAAHERQKKESIDKATGKIQKVAAASRGLLGMENVKAKIVPRSEVHAKVTSIKLKKPENGSNLINNQAPRQPSTTKKTISRHATKTLISNSSDQKKNQKKKTKPVREPIEAKSIIENSGSKEDGKMINLNSEHCSPLMRTNTALVDKLPMEEEKEVTESHFEEHCSISQSPLSEVTPSSPEQERDDKTTAVEVYNHVFHSRTDIKSSKTGSNLRTLLLSSPSFLSRVEELFDLNESSSAILQTPDIDDSIVANHRLSLECANELIERKGLRVTQAVHHSLLMRVGQFRACISIDKLVEEVCNGVENLRSYSKLTGGSLPVDSLFAMLGRDINCNGVENGIWELGWMHEVSLDYAEQVVNEIETLVFNGLIEEVLT</sequence>
<accession>A0A6P9E0A2</accession>
<evidence type="ECO:0000313" key="4">
    <source>
        <dbReference type="Proteomes" id="UP000235220"/>
    </source>
</evidence>
<name>A0A6P9E0A2_JUGRE</name>
<dbReference type="Proteomes" id="UP000235220">
    <property type="component" value="Chromosome 1"/>
</dbReference>
<dbReference type="RefSeq" id="XP_035541454.1">
    <property type="nucleotide sequence ID" value="XM_035685561.1"/>
</dbReference>
<evidence type="ECO:0000259" key="3">
    <source>
        <dbReference type="Pfam" id="PF14383"/>
    </source>
</evidence>
<feature type="compositionally biased region" description="Polar residues" evidence="1">
    <location>
        <begin position="721"/>
        <end position="739"/>
    </location>
</feature>
<dbReference type="RefSeq" id="XP_035541468.1">
    <property type="nucleotide sequence ID" value="XM_035685575.1"/>
</dbReference>
<dbReference type="InterPro" id="IPR032795">
    <property type="entry name" value="DUF3741-assoc"/>
</dbReference>
<keyword evidence="2" id="KW-0472">Membrane</keyword>
<feature type="region of interest" description="Disordered" evidence="1">
    <location>
        <begin position="818"/>
        <end position="849"/>
    </location>
</feature>
<dbReference type="PANTHER" id="PTHR34282:SF2">
    <property type="entry name" value="DUF3741 DOMAIN-CONTAINING PROTEIN"/>
    <property type="match status" value="1"/>
</dbReference>
<feature type="compositionally biased region" description="Polar residues" evidence="1">
    <location>
        <begin position="828"/>
        <end position="842"/>
    </location>
</feature>
<evidence type="ECO:0000313" key="6">
    <source>
        <dbReference type="RefSeq" id="XP_035541435.1"/>
    </source>
</evidence>
<organism evidence="4 6">
    <name type="scientific">Juglans regia</name>
    <name type="common">English walnut</name>
    <dbReference type="NCBI Taxonomy" id="51240"/>
    <lineage>
        <taxon>Eukaryota</taxon>
        <taxon>Viridiplantae</taxon>
        <taxon>Streptophyta</taxon>
        <taxon>Embryophyta</taxon>
        <taxon>Tracheophyta</taxon>
        <taxon>Spermatophyta</taxon>
        <taxon>Magnoliopsida</taxon>
        <taxon>eudicotyledons</taxon>
        <taxon>Gunneridae</taxon>
        <taxon>Pentapetalae</taxon>
        <taxon>rosids</taxon>
        <taxon>fabids</taxon>
        <taxon>Fagales</taxon>
        <taxon>Juglandaceae</taxon>
        <taxon>Juglans</taxon>
    </lineage>
</organism>
<dbReference type="GeneID" id="108979359"/>
<reference evidence="5 6" key="1">
    <citation type="submission" date="2025-04" db="UniProtKB">
        <authorList>
            <consortium name="RefSeq"/>
        </authorList>
    </citation>
    <scope>IDENTIFICATION</scope>
    <source>
        <tissue evidence="5 6">Leaves</tissue>
    </source>
</reference>
<feature type="region of interest" description="Disordered" evidence="1">
    <location>
        <begin position="101"/>
        <end position="123"/>
    </location>
</feature>
<evidence type="ECO:0000313" key="5">
    <source>
        <dbReference type="RefSeq" id="XP_035541417.1"/>
    </source>
</evidence>